<sequence>MWVGKSHEEKRTSTRNGLVAVAVDKDKGSQFAIRWAGDHLLSRGQTVVLIHSHTNITTAVTTSNIIITTTIPLLTLLMELHPPNRNRTSTSQPRTCFSPSIVIALEKISYLNQIHSLDVVLEDTDVVRALTDYVSYAAIESLVLGASSRHGFIRLKSSHVPSSVSKGVPDFCTVYVISKGKVSSMRKASHPAPHASPLLDQIQTLKEKTAGSERYLQNSLREKPLPRPLSRQHESMKSTWDRGRSYGYVAGIMSDTDSDISFVSSGRPSTDRPSSVFYDHNDFFHPPRLSTSSDRLSIHSLHKFADLNSLQEFSSASYESGRTSSSSHNMVIYSHSQTYKYSPHTG</sequence>
<gene>
    <name evidence="6" type="primary">LOC115752710</name>
</gene>
<evidence type="ECO:0000313" key="6">
    <source>
        <dbReference type="RefSeq" id="XP_048129456.1"/>
    </source>
</evidence>
<proteinExistence type="predicted"/>
<reference evidence="6" key="2">
    <citation type="submission" date="2025-08" db="UniProtKB">
        <authorList>
            <consortium name="RefSeq"/>
        </authorList>
    </citation>
    <scope>IDENTIFICATION</scope>
    <source>
        <tissue evidence="6">Leaf</tissue>
    </source>
</reference>
<dbReference type="InterPro" id="IPR051348">
    <property type="entry name" value="U-box_ubiquitin_ligases"/>
</dbReference>
<keyword evidence="3" id="KW-0833">Ubl conjugation pathway</keyword>
<evidence type="ECO:0000256" key="4">
    <source>
        <dbReference type="SAM" id="MobiDB-lite"/>
    </source>
</evidence>
<protein>
    <recommendedName>
        <fullName evidence="2">RING-type E3 ubiquitin transferase</fullName>
        <ecNumber evidence="2">2.3.2.27</ecNumber>
    </recommendedName>
</protein>
<evidence type="ECO:0000313" key="5">
    <source>
        <dbReference type="Proteomes" id="UP000827889"/>
    </source>
</evidence>
<dbReference type="Proteomes" id="UP000827889">
    <property type="component" value="Chromosome 2"/>
</dbReference>
<dbReference type="GeneID" id="115752710"/>
<dbReference type="RefSeq" id="XP_048129456.1">
    <property type="nucleotide sequence ID" value="XM_048273499.1"/>
</dbReference>
<dbReference type="PANTHER" id="PTHR45647">
    <property type="entry name" value="OS02G0152300 PROTEIN"/>
    <property type="match status" value="1"/>
</dbReference>
<dbReference type="Gene3D" id="3.40.50.620">
    <property type="entry name" value="HUPs"/>
    <property type="match status" value="1"/>
</dbReference>
<evidence type="ECO:0000256" key="3">
    <source>
        <dbReference type="ARBA" id="ARBA00022786"/>
    </source>
</evidence>
<dbReference type="SUPFAM" id="SSF52402">
    <property type="entry name" value="Adenine nucleotide alpha hydrolases-like"/>
    <property type="match status" value="1"/>
</dbReference>
<feature type="compositionally biased region" description="Basic and acidic residues" evidence="4">
    <location>
        <begin position="220"/>
        <end position="238"/>
    </location>
</feature>
<keyword evidence="5" id="KW-1185">Reference proteome</keyword>
<evidence type="ECO:0000256" key="1">
    <source>
        <dbReference type="ARBA" id="ARBA00000900"/>
    </source>
</evidence>
<comment type="catalytic activity">
    <reaction evidence="1">
        <text>S-ubiquitinyl-[E2 ubiquitin-conjugating enzyme]-L-cysteine + [acceptor protein]-L-lysine = [E2 ubiquitin-conjugating enzyme]-L-cysteine + N(6)-ubiquitinyl-[acceptor protein]-L-lysine.</text>
        <dbReference type="EC" id="2.3.2.27"/>
    </reaction>
</comment>
<dbReference type="EC" id="2.3.2.27" evidence="2"/>
<dbReference type="InterPro" id="IPR014729">
    <property type="entry name" value="Rossmann-like_a/b/a_fold"/>
</dbReference>
<name>A0ABM3GYN8_9MYRT</name>
<reference evidence="5" key="1">
    <citation type="submission" date="2025-05" db="UniProtKB">
        <authorList>
            <consortium name="RefSeq"/>
        </authorList>
    </citation>
    <scope>NUCLEOTIDE SEQUENCE [LARGE SCALE GENOMIC DNA]</scope>
</reference>
<organism evidence="5 6">
    <name type="scientific">Rhodamnia argentea</name>
    <dbReference type="NCBI Taxonomy" id="178133"/>
    <lineage>
        <taxon>Eukaryota</taxon>
        <taxon>Viridiplantae</taxon>
        <taxon>Streptophyta</taxon>
        <taxon>Embryophyta</taxon>
        <taxon>Tracheophyta</taxon>
        <taxon>Spermatophyta</taxon>
        <taxon>Magnoliopsida</taxon>
        <taxon>eudicotyledons</taxon>
        <taxon>Gunneridae</taxon>
        <taxon>Pentapetalae</taxon>
        <taxon>rosids</taxon>
        <taxon>malvids</taxon>
        <taxon>Myrtales</taxon>
        <taxon>Myrtaceae</taxon>
        <taxon>Myrtoideae</taxon>
        <taxon>Myrteae</taxon>
        <taxon>Australasian group</taxon>
        <taxon>Rhodamnia</taxon>
    </lineage>
</organism>
<feature type="region of interest" description="Disordered" evidence="4">
    <location>
        <begin position="213"/>
        <end position="238"/>
    </location>
</feature>
<evidence type="ECO:0000256" key="2">
    <source>
        <dbReference type="ARBA" id="ARBA00012483"/>
    </source>
</evidence>
<dbReference type="PANTHER" id="PTHR45647:SF84">
    <property type="entry name" value="U-BOX DOMAIN-CONTAINING PROTEIN 35-LIKE"/>
    <property type="match status" value="1"/>
</dbReference>
<accession>A0ABM3GYN8</accession>